<dbReference type="SUPFAM" id="SSF52540">
    <property type="entry name" value="P-loop containing nucleoside triphosphate hydrolases"/>
    <property type="match status" value="1"/>
</dbReference>
<name>A0A2H0WSV6_9BACT</name>
<dbReference type="EMBL" id="PEZG01000052">
    <property type="protein sequence ID" value="PIS15705.1"/>
    <property type="molecule type" value="Genomic_DNA"/>
</dbReference>
<evidence type="ECO:0000256" key="1">
    <source>
        <dbReference type="ARBA" id="ARBA00005842"/>
    </source>
</evidence>
<keyword evidence="3" id="KW-0547">Nucleotide-binding</keyword>
<dbReference type="Gene3D" id="3.40.50.300">
    <property type="entry name" value="P-loop containing nucleotide triphosphate hydrolases"/>
    <property type="match status" value="1"/>
</dbReference>
<comment type="similarity">
    <text evidence="1">Belongs to the IPP transferase family.</text>
</comment>
<protein>
    <submittedName>
        <fullName evidence="5">tRNA (Adenosine(37)-N6)-dimethylallyltransferase MiaA</fullName>
    </submittedName>
</protein>
<gene>
    <name evidence="5" type="ORF">COT62_02265</name>
</gene>
<dbReference type="InterPro" id="IPR027417">
    <property type="entry name" value="P-loop_NTPase"/>
</dbReference>
<dbReference type="Proteomes" id="UP000231198">
    <property type="component" value="Unassembled WGS sequence"/>
</dbReference>
<evidence type="ECO:0000313" key="5">
    <source>
        <dbReference type="EMBL" id="PIS15705.1"/>
    </source>
</evidence>
<keyword evidence="4" id="KW-0067">ATP-binding</keyword>
<evidence type="ECO:0000256" key="2">
    <source>
        <dbReference type="ARBA" id="ARBA00022679"/>
    </source>
</evidence>
<proteinExistence type="inferred from homology"/>
<organism evidence="5 6">
    <name type="scientific">Candidatus Roizmanbacteria bacterium CG09_land_8_20_14_0_10_41_9</name>
    <dbReference type="NCBI Taxonomy" id="1974850"/>
    <lineage>
        <taxon>Bacteria</taxon>
        <taxon>Candidatus Roizmaniibacteriota</taxon>
    </lineage>
</organism>
<dbReference type="PANTHER" id="PTHR11088">
    <property type="entry name" value="TRNA DIMETHYLALLYLTRANSFERASE"/>
    <property type="match status" value="1"/>
</dbReference>
<keyword evidence="2 5" id="KW-0808">Transferase</keyword>
<dbReference type="Pfam" id="PF01715">
    <property type="entry name" value="IPPT"/>
    <property type="match status" value="1"/>
</dbReference>
<dbReference type="PANTHER" id="PTHR11088:SF60">
    <property type="entry name" value="TRNA DIMETHYLALLYLTRANSFERASE"/>
    <property type="match status" value="1"/>
</dbReference>
<feature type="non-terminal residue" evidence="5">
    <location>
        <position position="127"/>
    </location>
</feature>
<dbReference type="InterPro" id="IPR039657">
    <property type="entry name" value="Dimethylallyltransferase"/>
</dbReference>
<evidence type="ECO:0000256" key="4">
    <source>
        <dbReference type="ARBA" id="ARBA00022840"/>
    </source>
</evidence>
<reference evidence="6" key="1">
    <citation type="submission" date="2017-09" db="EMBL/GenBank/DDBJ databases">
        <title>Depth-based differentiation of microbial function through sediment-hosted aquifers and enrichment of novel symbionts in the deep terrestrial subsurface.</title>
        <authorList>
            <person name="Probst A.J."/>
            <person name="Ladd B."/>
            <person name="Jarett J.K."/>
            <person name="Geller-Mcgrath D.E."/>
            <person name="Sieber C.M.K."/>
            <person name="Emerson J.B."/>
            <person name="Anantharaman K."/>
            <person name="Thomas B.C."/>
            <person name="Malmstrom R."/>
            <person name="Stieglmeier M."/>
            <person name="Klingl A."/>
            <person name="Woyke T."/>
            <person name="Ryan C.M."/>
            <person name="Banfield J.F."/>
        </authorList>
    </citation>
    <scope>NUCLEOTIDE SEQUENCE [LARGE SCALE GENOMIC DNA]</scope>
</reference>
<accession>A0A2H0WSV6</accession>
<dbReference type="GO" id="GO:0006400">
    <property type="term" value="P:tRNA modification"/>
    <property type="evidence" value="ECO:0007669"/>
    <property type="project" value="TreeGrafter"/>
</dbReference>
<dbReference type="GO" id="GO:0005524">
    <property type="term" value="F:ATP binding"/>
    <property type="evidence" value="ECO:0007669"/>
    <property type="project" value="UniProtKB-KW"/>
</dbReference>
<comment type="caution">
    <text evidence="5">The sequence shown here is derived from an EMBL/GenBank/DDBJ whole genome shotgun (WGS) entry which is preliminary data.</text>
</comment>
<evidence type="ECO:0000313" key="6">
    <source>
        <dbReference type="Proteomes" id="UP000231198"/>
    </source>
</evidence>
<dbReference type="GO" id="GO:0052381">
    <property type="term" value="F:tRNA dimethylallyltransferase activity"/>
    <property type="evidence" value="ECO:0007669"/>
    <property type="project" value="TreeGrafter"/>
</dbReference>
<evidence type="ECO:0000256" key="3">
    <source>
        <dbReference type="ARBA" id="ARBA00022741"/>
    </source>
</evidence>
<dbReference type="AlphaFoldDB" id="A0A2H0WSV6"/>
<sequence length="127" mass="14653">MRKIIVITGQTSTGKTHLAQRMKKELNGELINCDSRQIYRHLDVVTGKDISEIHLYDIVNPKEHFSSFDYVVAALPVIKKILRFGKTPILVGGTYLYIKHLLYGMDTERIPPDWELRSKLQSRTIVE</sequence>